<dbReference type="PANTHER" id="PTHR12737">
    <property type="entry name" value="DIMETHYLARGININE DIMETHYLAMINOHYDROLASE"/>
    <property type="match status" value="1"/>
</dbReference>
<reference evidence="4" key="1">
    <citation type="submission" date="2022-01" db="EMBL/GenBank/DDBJ databases">
        <authorList>
            <person name="King R."/>
        </authorList>
    </citation>
    <scope>NUCLEOTIDE SEQUENCE</scope>
</reference>
<evidence type="ECO:0000313" key="5">
    <source>
        <dbReference type="Proteomes" id="UP001153620"/>
    </source>
</evidence>
<dbReference type="EMBL" id="OU895879">
    <property type="protein sequence ID" value="CAG9807563.1"/>
    <property type="molecule type" value="Genomic_DNA"/>
</dbReference>
<feature type="active site" description="Nucleophile" evidence="3">
    <location>
        <position position="254"/>
    </location>
</feature>
<dbReference type="InterPro" id="IPR033199">
    <property type="entry name" value="DDAH-like"/>
</dbReference>
<protein>
    <recommendedName>
        <fullName evidence="6">Dimethylargininase</fullName>
    </recommendedName>
</protein>
<evidence type="ECO:0008006" key="6">
    <source>
        <dbReference type="Google" id="ProtNLM"/>
    </source>
</evidence>
<dbReference type="SUPFAM" id="SSF55909">
    <property type="entry name" value="Pentein"/>
    <property type="match status" value="1"/>
</dbReference>
<comment type="similarity">
    <text evidence="1">Belongs to the DDAH family.</text>
</comment>
<dbReference type="PANTHER" id="PTHR12737:SF9">
    <property type="entry name" value="DIMETHYLARGININASE"/>
    <property type="match status" value="1"/>
</dbReference>
<organism evidence="4 5">
    <name type="scientific">Chironomus riparius</name>
    <dbReference type="NCBI Taxonomy" id="315576"/>
    <lineage>
        <taxon>Eukaryota</taxon>
        <taxon>Metazoa</taxon>
        <taxon>Ecdysozoa</taxon>
        <taxon>Arthropoda</taxon>
        <taxon>Hexapoda</taxon>
        <taxon>Insecta</taxon>
        <taxon>Pterygota</taxon>
        <taxon>Neoptera</taxon>
        <taxon>Endopterygota</taxon>
        <taxon>Diptera</taxon>
        <taxon>Nematocera</taxon>
        <taxon>Chironomoidea</taxon>
        <taxon>Chironomidae</taxon>
        <taxon>Chironominae</taxon>
        <taxon>Chironomus</taxon>
    </lineage>
</organism>
<name>A0A9N9S2S8_9DIPT</name>
<dbReference type="GO" id="GO:0016403">
    <property type="term" value="F:dimethylargininase activity"/>
    <property type="evidence" value="ECO:0007669"/>
    <property type="project" value="TreeGrafter"/>
</dbReference>
<reference evidence="4" key="2">
    <citation type="submission" date="2022-10" db="EMBL/GenBank/DDBJ databases">
        <authorList>
            <consortium name="ENA_rothamsted_submissions"/>
            <consortium name="culmorum"/>
            <person name="King R."/>
        </authorList>
    </citation>
    <scope>NUCLEOTIDE SEQUENCE</scope>
</reference>
<evidence type="ECO:0000256" key="3">
    <source>
        <dbReference type="PIRSR" id="PIRSR633199-1"/>
    </source>
</evidence>
<gene>
    <name evidence="4" type="ORF">CHIRRI_LOCUS10410</name>
</gene>
<evidence type="ECO:0000256" key="2">
    <source>
        <dbReference type="ARBA" id="ARBA00022801"/>
    </source>
</evidence>
<dbReference type="Pfam" id="PF19420">
    <property type="entry name" value="DDAH_eukar"/>
    <property type="match status" value="1"/>
</dbReference>
<accession>A0A9N9S2S8</accession>
<dbReference type="GO" id="GO:0016597">
    <property type="term" value="F:amino acid binding"/>
    <property type="evidence" value="ECO:0007669"/>
    <property type="project" value="TreeGrafter"/>
</dbReference>
<evidence type="ECO:0000256" key="1">
    <source>
        <dbReference type="ARBA" id="ARBA00008532"/>
    </source>
</evidence>
<keyword evidence="2" id="KW-0378">Hydrolase</keyword>
<dbReference type="AlphaFoldDB" id="A0A9N9S2S8"/>
<dbReference type="GO" id="GO:0006525">
    <property type="term" value="P:arginine metabolic process"/>
    <property type="evidence" value="ECO:0007669"/>
    <property type="project" value="TreeGrafter"/>
</dbReference>
<dbReference type="OrthoDB" id="10016839at2759"/>
<dbReference type="FunFam" id="3.75.10.10:FF:000004">
    <property type="entry name" value="N(G),N(G)-dimethylarginine dimethylaminohydrolase 1"/>
    <property type="match status" value="1"/>
</dbReference>
<dbReference type="GO" id="GO:0000052">
    <property type="term" value="P:citrulline metabolic process"/>
    <property type="evidence" value="ECO:0007669"/>
    <property type="project" value="TreeGrafter"/>
</dbReference>
<dbReference type="Gene3D" id="3.75.10.10">
    <property type="entry name" value="L-arginine/glycine Amidinotransferase, Chain A"/>
    <property type="match status" value="1"/>
</dbReference>
<dbReference type="Proteomes" id="UP001153620">
    <property type="component" value="Chromosome 3"/>
</dbReference>
<evidence type="ECO:0000313" key="4">
    <source>
        <dbReference type="EMBL" id="CAG9807563.1"/>
    </source>
</evidence>
<sequence>MPMRYTHAIVSRIPLSLRTRGIEIDVAKKEFEAYVQLLRELELDVIEMPQDEELPESVFIEDTAVVCNNIALMTKPGNPTRLKEVENVRAILRKELDLALFEIADPNAKLEGGDVLFTGKEFFVGISDYTNEAGARAVANAFPEFPCVPIRVTEKHHLKYYISMAGEDLLCVSSSSHSQEILKRIEREATFTYQTLTLTEENAANVLSINGTLVHRSIDEIPISYQILSEKVDMPRQVLNMTELGKYSTGLTSCCILVKRSRYIRNL</sequence>
<dbReference type="GO" id="GO:0045429">
    <property type="term" value="P:positive regulation of nitric oxide biosynthetic process"/>
    <property type="evidence" value="ECO:0007669"/>
    <property type="project" value="TreeGrafter"/>
</dbReference>
<keyword evidence="5" id="KW-1185">Reference proteome</keyword>
<feature type="active site" description="Proton donor" evidence="3">
    <location>
        <position position="157"/>
    </location>
</feature>
<proteinExistence type="inferred from homology"/>